<reference evidence="3 4" key="1">
    <citation type="submission" date="2023-08" db="EMBL/GenBank/DDBJ databases">
        <authorList>
            <person name="Girao M."/>
            <person name="Carvalho M.F."/>
        </authorList>
    </citation>
    <scope>NUCLEOTIDE SEQUENCE [LARGE SCALE GENOMIC DNA]</scope>
    <source>
        <strain evidence="3 4">CT-R113</strain>
    </source>
</reference>
<sequence length="554" mass="57324">MRGYARLVRGDVRERVRRPVYLVTLLATVGLGYVAVPAVDSHWTVVDVAGYRGVYDSAYVGTVTALASTLWLTLAGFYVVRNSVDRDRRTGVGELLAATPLRTPAYLLAKFGGNLAVLVSMLGTVAATAVVMQLARGEAMWVDPVRLLTPYLVLALPLMVLTAAAAVVFETTPVLRGGAGNVVWSVAALSLLLGGLSPRAPLGGLGVGSVAESFRASLAAEGIDASTGEFSLGLTYVDEPLRAIEWPGWEPSGELVVTRLVIVAFAVLLAVVPALWFDRFDPARSTGRRAAARPGGVGAPVGAMPPYAARGGGADPGPAPPRLRPLPAAARTAGPWTVFPRLVAGELRMLVSGQSRWWWGGAAAFTAAALVLPERSAPTVLLLAWIWPVLVWSRLGSQARLVGLDGLLASYPRAGARLLAEWTAGVAVAALTGAGPLVRMVASGDTAGTAAWAAGALFVPGLALALGVVSRVGRPFQALYPLLWYLVLNGLSPVDFLGAVRADGHLTGPSPLLVAAVALGLLGVAAGVTAARSRPGARREGAGAVRGRSPRGGR</sequence>
<organism evidence="3 4">
    <name type="scientific">Nocardiopsis codii</name>
    <dbReference type="NCBI Taxonomy" id="3065942"/>
    <lineage>
        <taxon>Bacteria</taxon>
        <taxon>Bacillati</taxon>
        <taxon>Actinomycetota</taxon>
        <taxon>Actinomycetes</taxon>
        <taxon>Streptosporangiales</taxon>
        <taxon>Nocardiopsidaceae</taxon>
        <taxon>Nocardiopsis</taxon>
    </lineage>
</organism>
<accession>A0ABU7KHR4</accession>
<name>A0ABU7KHR4_9ACTN</name>
<feature type="transmembrane region" description="Helical" evidence="2">
    <location>
        <begin position="20"/>
        <end position="39"/>
    </location>
</feature>
<feature type="transmembrane region" description="Helical" evidence="2">
    <location>
        <begin position="512"/>
        <end position="531"/>
    </location>
</feature>
<dbReference type="RefSeq" id="WP_330095512.1">
    <property type="nucleotide sequence ID" value="NZ_JAUZMY010000066.1"/>
</dbReference>
<feature type="transmembrane region" description="Helical" evidence="2">
    <location>
        <begin position="418"/>
        <end position="438"/>
    </location>
</feature>
<dbReference type="EMBL" id="JAUZMY010000066">
    <property type="protein sequence ID" value="MEE2041760.1"/>
    <property type="molecule type" value="Genomic_DNA"/>
</dbReference>
<comment type="caution">
    <text evidence="3">The sequence shown here is derived from an EMBL/GenBank/DDBJ whole genome shotgun (WGS) entry which is preliminary data.</text>
</comment>
<feature type="transmembrane region" description="Helical" evidence="2">
    <location>
        <begin position="147"/>
        <end position="169"/>
    </location>
</feature>
<feature type="transmembrane region" description="Helical" evidence="2">
    <location>
        <begin position="181"/>
        <end position="200"/>
    </location>
</feature>
<feature type="transmembrane region" description="Helical" evidence="2">
    <location>
        <begin position="482"/>
        <end position="500"/>
    </location>
</feature>
<evidence type="ECO:0000256" key="1">
    <source>
        <dbReference type="SAM" id="MobiDB-lite"/>
    </source>
</evidence>
<keyword evidence="2" id="KW-0812">Transmembrane</keyword>
<feature type="transmembrane region" description="Helical" evidence="2">
    <location>
        <begin position="450"/>
        <end position="470"/>
    </location>
</feature>
<keyword evidence="4" id="KW-1185">Reference proteome</keyword>
<proteinExistence type="predicted"/>
<dbReference type="Proteomes" id="UP001356095">
    <property type="component" value="Unassembled WGS sequence"/>
</dbReference>
<keyword evidence="2" id="KW-1133">Transmembrane helix</keyword>
<feature type="transmembrane region" description="Helical" evidence="2">
    <location>
        <begin position="115"/>
        <end position="135"/>
    </location>
</feature>
<feature type="region of interest" description="Disordered" evidence="1">
    <location>
        <begin position="535"/>
        <end position="554"/>
    </location>
</feature>
<evidence type="ECO:0008006" key="5">
    <source>
        <dbReference type="Google" id="ProtNLM"/>
    </source>
</evidence>
<gene>
    <name evidence="3" type="ORF">Q8791_31515</name>
</gene>
<feature type="transmembrane region" description="Helical" evidence="2">
    <location>
        <begin position="59"/>
        <end position="80"/>
    </location>
</feature>
<evidence type="ECO:0000313" key="4">
    <source>
        <dbReference type="Proteomes" id="UP001356095"/>
    </source>
</evidence>
<keyword evidence="2" id="KW-0472">Membrane</keyword>
<evidence type="ECO:0000313" key="3">
    <source>
        <dbReference type="EMBL" id="MEE2041760.1"/>
    </source>
</evidence>
<feature type="transmembrane region" description="Helical" evidence="2">
    <location>
        <begin position="256"/>
        <end position="277"/>
    </location>
</feature>
<protein>
    <recommendedName>
        <fullName evidence="5">ABC transporter permease</fullName>
    </recommendedName>
</protein>
<evidence type="ECO:0000256" key="2">
    <source>
        <dbReference type="SAM" id="Phobius"/>
    </source>
</evidence>